<dbReference type="InterPro" id="IPR013154">
    <property type="entry name" value="ADH-like_N"/>
</dbReference>
<evidence type="ECO:0000256" key="11">
    <source>
        <dbReference type="ARBA" id="ARBA00038963"/>
    </source>
</evidence>
<keyword evidence="8" id="KW-0443">Lipid metabolism</keyword>
<dbReference type="Gene3D" id="3.40.50.720">
    <property type="entry name" value="NAD(P)-binding Rossmann-like Domain"/>
    <property type="match status" value="1"/>
</dbReference>
<dbReference type="GO" id="GO:0005739">
    <property type="term" value="C:mitochondrion"/>
    <property type="evidence" value="ECO:0007669"/>
    <property type="project" value="UniProtKB-SubCell"/>
</dbReference>
<dbReference type="PANTHER" id="PTHR43981:SF2">
    <property type="entry name" value="ENOYL-[ACYL-CARRIER-PROTEIN] REDUCTASE, MITOCHONDRIAL"/>
    <property type="match status" value="1"/>
</dbReference>
<dbReference type="InterPro" id="IPR051034">
    <property type="entry name" value="Mito_Enoyl-ACP_Reductase"/>
</dbReference>
<evidence type="ECO:0000256" key="1">
    <source>
        <dbReference type="ARBA" id="ARBA00004173"/>
    </source>
</evidence>
<dbReference type="PANTHER" id="PTHR43981">
    <property type="entry name" value="ENOYL-[ACYL-CARRIER-PROTEIN] REDUCTASE, MITOCHONDRIAL"/>
    <property type="match status" value="1"/>
</dbReference>
<evidence type="ECO:0000256" key="10">
    <source>
        <dbReference type="ARBA" id="ARBA00023160"/>
    </source>
</evidence>
<dbReference type="EMBL" id="LSSK01000017">
    <property type="protein sequence ID" value="OMH86098.1"/>
    <property type="molecule type" value="Genomic_DNA"/>
</dbReference>
<evidence type="ECO:0000256" key="2">
    <source>
        <dbReference type="ARBA" id="ARBA00010371"/>
    </source>
</evidence>
<gene>
    <name evidence="15" type="ORF">AX774_g327</name>
</gene>
<evidence type="ECO:0000256" key="6">
    <source>
        <dbReference type="ARBA" id="ARBA00022946"/>
    </source>
</evidence>
<comment type="caution">
    <text evidence="15">The sequence shown here is derived from an EMBL/GenBank/DDBJ whole genome shotgun (WGS) entry which is preliminary data.</text>
</comment>
<keyword evidence="6" id="KW-0809">Transit peptide</keyword>
<evidence type="ECO:0000256" key="9">
    <source>
        <dbReference type="ARBA" id="ARBA00023128"/>
    </source>
</evidence>
<evidence type="ECO:0000256" key="13">
    <source>
        <dbReference type="RuleBase" id="RU361277"/>
    </source>
</evidence>
<comment type="catalytic activity">
    <reaction evidence="12">
        <text>a 2,3-saturated acyl-[ACP] + NADP(+) = a (2E)-enoyl-[ACP] + NADPH + H(+)</text>
        <dbReference type="Rhea" id="RHEA:22564"/>
        <dbReference type="Rhea" id="RHEA-COMP:9925"/>
        <dbReference type="Rhea" id="RHEA-COMP:9926"/>
        <dbReference type="ChEBI" id="CHEBI:15378"/>
        <dbReference type="ChEBI" id="CHEBI:57783"/>
        <dbReference type="ChEBI" id="CHEBI:58349"/>
        <dbReference type="ChEBI" id="CHEBI:78784"/>
        <dbReference type="ChEBI" id="CHEBI:78785"/>
        <dbReference type="EC" id="1.3.1.104"/>
    </reaction>
</comment>
<evidence type="ECO:0000313" key="16">
    <source>
        <dbReference type="Proteomes" id="UP000188320"/>
    </source>
</evidence>
<keyword evidence="13" id="KW-0479">Metal-binding</keyword>
<comment type="cofactor">
    <cofactor evidence="13">
        <name>Zn(2+)</name>
        <dbReference type="ChEBI" id="CHEBI:29105"/>
    </cofactor>
</comment>
<reference evidence="16" key="1">
    <citation type="submission" date="2017-01" db="EMBL/GenBank/DDBJ databases">
        <authorList>
            <person name="Wang Y."/>
            <person name="White M."/>
            <person name="Kvist S."/>
            <person name="Moncalvo J.-M."/>
        </authorList>
    </citation>
    <scope>NUCLEOTIDE SEQUENCE [LARGE SCALE GENOMIC DNA]</scope>
    <source>
        <strain evidence="16">COL-18-3</strain>
    </source>
</reference>
<accession>A0A1R1PYR0</accession>
<organism evidence="15 16">
    <name type="scientific">Zancudomyces culisetae</name>
    <name type="common">Gut fungus</name>
    <name type="synonym">Smittium culisetae</name>
    <dbReference type="NCBI Taxonomy" id="1213189"/>
    <lineage>
        <taxon>Eukaryota</taxon>
        <taxon>Fungi</taxon>
        <taxon>Fungi incertae sedis</taxon>
        <taxon>Zoopagomycota</taxon>
        <taxon>Kickxellomycotina</taxon>
        <taxon>Harpellomycetes</taxon>
        <taxon>Harpellales</taxon>
        <taxon>Legeriomycetaceae</taxon>
        <taxon>Zancudomyces</taxon>
    </lineage>
</organism>
<dbReference type="SMART" id="SM00829">
    <property type="entry name" value="PKS_ER"/>
    <property type="match status" value="1"/>
</dbReference>
<dbReference type="AlphaFoldDB" id="A0A1R1PYR0"/>
<dbReference type="EC" id="1.3.1.104" evidence="11"/>
<keyword evidence="13" id="KW-0862">Zinc</keyword>
<keyword evidence="3" id="KW-0444">Lipid biosynthesis</keyword>
<keyword evidence="9" id="KW-0496">Mitochondrion</keyword>
<feature type="domain" description="Enoyl reductase (ER)" evidence="14">
    <location>
        <begin position="16"/>
        <end position="365"/>
    </location>
</feature>
<dbReference type="Gene3D" id="3.90.180.10">
    <property type="entry name" value="Medium-chain alcohol dehydrogenases, catalytic domain"/>
    <property type="match status" value="1"/>
</dbReference>
<evidence type="ECO:0000259" key="14">
    <source>
        <dbReference type="SMART" id="SM00829"/>
    </source>
</evidence>
<dbReference type="SUPFAM" id="SSF50129">
    <property type="entry name" value="GroES-like"/>
    <property type="match status" value="1"/>
</dbReference>
<evidence type="ECO:0000256" key="8">
    <source>
        <dbReference type="ARBA" id="ARBA00023098"/>
    </source>
</evidence>
<keyword evidence="7" id="KW-0560">Oxidoreductase</keyword>
<evidence type="ECO:0000256" key="4">
    <source>
        <dbReference type="ARBA" id="ARBA00022832"/>
    </source>
</evidence>
<dbReference type="Pfam" id="PF08240">
    <property type="entry name" value="ADH_N"/>
    <property type="match status" value="1"/>
</dbReference>
<name>A0A1R1PYR0_ZANCU</name>
<dbReference type="InterPro" id="IPR011032">
    <property type="entry name" value="GroES-like_sf"/>
</dbReference>
<dbReference type="InterPro" id="IPR020843">
    <property type="entry name" value="ER"/>
</dbReference>
<protein>
    <recommendedName>
        <fullName evidence="11">enoyl-[acyl-carrier-protein] reductase</fullName>
        <ecNumber evidence="11">1.3.1.104</ecNumber>
    </recommendedName>
</protein>
<keyword evidence="4" id="KW-0276">Fatty acid metabolism</keyword>
<dbReference type="InterPro" id="IPR013149">
    <property type="entry name" value="ADH-like_C"/>
</dbReference>
<keyword evidence="10" id="KW-0275">Fatty acid biosynthesis</keyword>
<keyword evidence="16" id="KW-1185">Reference proteome</keyword>
<proteinExistence type="inferred from homology"/>
<keyword evidence="5" id="KW-0521">NADP</keyword>
<sequence>MESKRVGKYIVFSKRGEPKQVLETHDVEIKPVSPKKVMVEIMYAPINPSDLLQIKGEYPNFKKRAQLTTTSAKSVEGHVAGHEGVGRIVEIGSEANAKDKLGEKIEVGDWILPRSMGTVGTWATHIELSPSDVIVIKNKKGLTPAKVGSVVVNGATAYLMLDSIVKLNPGDYIIQNGANSGVGQLVIQLAKLWGFRTINIIREHKNGNNETEVYLKKLGADIIIKEHELESAETKKIIKNLPGPLRLAFDCVSGPAAASLARILPNRCVFVNYGMMSGVNSIAVDVPLLIFKDIKVCGFWLTHWYRENSLEDWLKVWNHLFDLLREDRIVAQLAEPFNMFDLESKSSFQSRLLDAIYSPKKAALVFTSKL</sequence>
<evidence type="ECO:0000313" key="15">
    <source>
        <dbReference type="EMBL" id="OMH86098.1"/>
    </source>
</evidence>
<dbReference type="Proteomes" id="UP000188320">
    <property type="component" value="Unassembled WGS sequence"/>
</dbReference>
<dbReference type="InterPro" id="IPR002328">
    <property type="entry name" value="ADH_Zn_CS"/>
</dbReference>
<comment type="similarity">
    <text evidence="2">Belongs to the zinc-containing alcohol dehydrogenase family. Quinone oxidoreductase subfamily.</text>
</comment>
<evidence type="ECO:0000256" key="5">
    <source>
        <dbReference type="ARBA" id="ARBA00022857"/>
    </source>
</evidence>
<evidence type="ECO:0000256" key="3">
    <source>
        <dbReference type="ARBA" id="ARBA00022516"/>
    </source>
</evidence>
<evidence type="ECO:0000256" key="7">
    <source>
        <dbReference type="ARBA" id="ARBA00023002"/>
    </source>
</evidence>
<dbReference type="Pfam" id="PF00107">
    <property type="entry name" value="ADH_zinc_N"/>
    <property type="match status" value="1"/>
</dbReference>
<dbReference type="SUPFAM" id="SSF51735">
    <property type="entry name" value="NAD(P)-binding Rossmann-fold domains"/>
    <property type="match status" value="1"/>
</dbReference>
<dbReference type="GO" id="GO:0006633">
    <property type="term" value="P:fatty acid biosynthetic process"/>
    <property type="evidence" value="ECO:0007669"/>
    <property type="project" value="UniProtKB-KW"/>
</dbReference>
<dbReference type="PROSITE" id="PS00059">
    <property type="entry name" value="ADH_ZINC"/>
    <property type="match status" value="1"/>
</dbReference>
<dbReference type="GO" id="GO:0008270">
    <property type="term" value="F:zinc ion binding"/>
    <property type="evidence" value="ECO:0007669"/>
    <property type="project" value="InterPro"/>
</dbReference>
<dbReference type="GO" id="GO:0141148">
    <property type="term" value="F:enoyl-[acyl-carrier-protein] reductase (NADPH) activity"/>
    <property type="evidence" value="ECO:0007669"/>
    <property type="project" value="UniProtKB-EC"/>
</dbReference>
<dbReference type="CDD" id="cd08290">
    <property type="entry name" value="ETR"/>
    <property type="match status" value="1"/>
</dbReference>
<dbReference type="OrthoDB" id="7482721at2759"/>
<evidence type="ECO:0000256" key="12">
    <source>
        <dbReference type="ARBA" id="ARBA00048843"/>
    </source>
</evidence>
<comment type="subcellular location">
    <subcellularLocation>
        <location evidence="1">Mitochondrion</location>
    </subcellularLocation>
</comment>
<dbReference type="InterPro" id="IPR036291">
    <property type="entry name" value="NAD(P)-bd_dom_sf"/>
</dbReference>